<feature type="domain" description="DJ-1/PfpI" evidence="2">
    <location>
        <begin position="6"/>
        <end position="170"/>
    </location>
</feature>
<evidence type="ECO:0000259" key="2">
    <source>
        <dbReference type="Pfam" id="PF01965"/>
    </source>
</evidence>
<accession>A0A1G9DE30</accession>
<dbReference type="Proteomes" id="UP000199305">
    <property type="component" value="Unassembled WGS sequence"/>
</dbReference>
<reference evidence="4" key="1">
    <citation type="submission" date="2016-10" db="EMBL/GenBank/DDBJ databases">
        <authorList>
            <person name="Varghese N."/>
            <person name="Submissions S."/>
        </authorList>
    </citation>
    <scope>NUCLEOTIDE SEQUENCE [LARGE SCALE GENOMIC DNA]</scope>
    <source>
        <strain evidence="4">CGMCC 1.10658</strain>
    </source>
</reference>
<sequence length="189" mass="19434">MAGTMRRALVPVADGTEEIEAVTIIDVLRRAGVEVTVASAMPALKVTASRGVVIEADCLLDECGNGPWDLVALPGGMPGAEHLAGSELLMGIVREQLAGDRWLGAICAAPVVVLGRHGLLGDRRATCHSGFRNELRGLAAAVSDDVVVRDGNLVTSQAPGTAMAFALELVSCLLGGDKRRAVAGPMAAT</sequence>
<evidence type="ECO:0000256" key="1">
    <source>
        <dbReference type="ARBA" id="ARBA00022737"/>
    </source>
</evidence>
<dbReference type="GO" id="GO:0005737">
    <property type="term" value="C:cytoplasm"/>
    <property type="evidence" value="ECO:0007669"/>
    <property type="project" value="TreeGrafter"/>
</dbReference>
<dbReference type="RefSeq" id="WP_245720712.1">
    <property type="nucleotide sequence ID" value="NZ_FNFH01000006.1"/>
</dbReference>
<dbReference type="SUPFAM" id="SSF52317">
    <property type="entry name" value="Class I glutamine amidotransferase-like"/>
    <property type="match status" value="1"/>
</dbReference>
<name>A0A1G9DE30_9GAMM</name>
<evidence type="ECO:0000313" key="3">
    <source>
        <dbReference type="EMBL" id="SDK62123.1"/>
    </source>
</evidence>
<evidence type="ECO:0000313" key="4">
    <source>
        <dbReference type="Proteomes" id="UP000199305"/>
    </source>
</evidence>
<dbReference type="FunFam" id="3.40.50.880:FF:000015">
    <property type="entry name" value="Protein DJ-1 homolog C"/>
    <property type="match status" value="1"/>
</dbReference>
<dbReference type="Pfam" id="PF01965">
    <property type="entry name" value="DJ-1_PfpI"/>
    <property type="match status" value="1"/>
</dbReference>
<dbReference type="EMBL" id="FNFH01000006">
    <property type="protein sequence ID" value="SDK62123.1"/>
    <property type="molecule type" value="Genomic_DNA"/>
</dbReference>
<dbReference type="InterPro" id="IPR050325">
    <property type="entry name" value="Prot/Nucl_acid_deglycase"/>
</dbReference>
<dbReference type="PANTHER" id="PTHR48094:SF12">
    <property type="entry name" value="PARKINSON DISEASE PROTEIN 7 HOMOLOG"/>
    <property type="match status" value="1"/>
</dbReference>
<proteinExistence type="predicted"/>
<organism evidence="3 4">
    <name type="scientific">Microbulbifer yueqingensis</name>
    <dbReference type="NCBI Taxonomy" id="658219"/>
    <lineage>
        <taxon>Bacteria</taxon>
        <taxon>Pseudomonadati</taxon>
        <taxon>Pseudomonadota</taxon>
        <taxon>Gammaproteobacteria</taxon>
        <taxon>Cellvibrionales</taxon>
        <taxon>Microbulbiferaceae</taxon>
        <taxon>Microbulbifer</taxon>
    </lineage>
</organism>
<gene>
    <name evidence="3" type="ORF">SAMN05216212_2757</name>
</gene>
<dbReference type="CDD" id="cd03135">
    <property type="entry name" value="GATase1_DJ-1"/>
    <property type="match status" value="1"/>
</dbReference>
<keyword evidence="4" id="KW-1185">Reference proteome</keyword>
<dbReference type="InterPro" id="IPR006287">
    <property type="entry name" value="DJ-1"/>
</dbReference>
<dbReference type="PANTHER" id="PTHR48094">
    <property type="entry name" value="PROTEIN/NUCLEIC ACID DEGLYCASE DJ-1-RELATED"/>
    <property type="match status" value="1"/>
</dbReference>
<dbReference type="Gene3D" id="3.40.50.880">
    <property type="match status" value="1"/>
</dbReference>
<dbReference type="InterPro" id="IPR002818">
    <property type="entry name" value="DJ-1/PfpI"/>
</dbReference>
<dbReference type="GO" id="GO:1903189">
    <property type="term" value="P:glyoxal metabolic process"/>
    <property type="evidence" value="ECO:0007669"/>
    <property type="project" value="TreeGrafter"/>
</dbReference>
<dbReference type="STRING" id="658219.SAMN05216212_2757"/>
<dbReference type="NCBIfam" id="TIGR01383">
    <property type="entry name" value="not_thiJ"/>
    <property type="match status" value="1"/>
</dbReference>
<keyword evidence="1" id="KW-0677">Repeat</keyword>
<dbReference type="InterPro" id="IPR029062">
    <property type="entry name" value="Class_I_gatase-like"/>
</dbReference>
<dbReference type="AlphaFoldDB" id="A0A1G9DE30"/>
<protein>
    <submittedName>
        <fullName evidence="3">4-methyl-5(B-hydroxyethyl)-thiazole monophosphate biosynthesis</fullName>
    </submittedName>
</protein>